<keyword evidence="6 8" id="KW-0378">Hydrolase</keyword>
<evidence type="ECO:0000259" key="9">
    <source>
        <dbReference type="Pfam" id="PF00753"/>
    </source>
</evidence>
<keyword evidence="7 8" id="KW-0862">Zinc</keyword>
<proteinExistence type="inferred from homology"/>
<evidence type="ECO:0000256" key="1">
    <source>
        <dbReference type="ARBA" id="ARBA00011738"/>
    </source>
</evidence>
<reference evidence="10" key="1">
    <citation type="journal article" date="2020" name="mSystems">
        <title>Genome- and Community-Level Interaction Insights into Carbon Utilization and Element Cycling Functions of Hydrothermarchaeota in Hydrothermal Sediment.</title>
        <authorList>
            <person name="Zhou Z."/>
            <person name="Liu Y."/>
            <person name="Xu W."/>
            <person name="Pan J."/>
            <person name="Luo Z.H."/>
            <person name="Li M."/>
        </authorList>
    </citation>
    <scope>NUCLEOTIDE SEQUENCE [LARGE SCALE GENOMIC DNA]</scope>
    <source>
        <strain evidence="11">SpSt-1125</strain>
        <strain evidence="10">SpSt-25</strain>
    </source>
</reference>
<keyword evidence="5 8" id="KW-0255">Endonuclease</keyword>
<feature type="binding site" evidence="8">
    <location>
        <position position="210"/>
    </location>
    <ligand>
        <name>Zn(2+)</name>
        <dbReference type="ChEBI" id="CHEBI:29105"/>
        <label>1</label>
        <note>catalytic</note>
    </ligand>
</feature>
<sequence>MTCNRVSIHFWGVSATRPFAGREPPCIIITSYNSIVMLDAGEGCQKAFEYFGLGLNRKIVVLISHLHGDHYLGLPALLHTLSLSGRSEELIVVGPPHLRRALQVYDAQYGFPLVFAELWGAQGVIDLKRQAGFTVTYTAAPHIPFSYSFVIKYPDVQHLDPTKLDEAGMPREVRRALIEQGRVAAGGREFRLEDFLKGVDPGPIIAYSGDTLPSAAFIAKAKGADVMIHEATFSETEEKAKIVPHSSSVDAAEAALKAKVKLLVLTHFSTRYKDPERLADEARRIFPRTICAFKGLVIQLSTKTPRSIILRRFEGS</sequence>
<dbReference type="SUPFAM" id="SSF56281">
    <property type="entry name" value="Metallo-hydrolase/oxidoreductase"/>
    <property type="match status" value="1"/>
</dbReference>
<dbReference type="HAMAP" id="MF_01818">
    <property type="entry name" value="RNase_Z_BN"/>
    <property type="match status" value="1"/>
</dbReference>
<evidence type="ECO:0000256" key="2">
    <source>
        <dbReference type="ARBA" id="ARBA00022694"/>
    </source>
</evidence>
<evidence type="ECO:0000256" key="5">
    <source>
        <dbReference type="ARBA" id="ARBA00022759"/>
    </source>
</evidence>
<keyword evidence="2 8" id="KW-0819">tRNA processing</keyword>
<dbReference type="EMBL" id="DSKP01000071">
    <property type="protein sequence ID" value="HEB48544.1"/>
    <property type="molecule type" value="Genomic_DNA"/>
</dbReference>
<name>A0A7C1T6R4_THEPE</name>
<evidence type="ECO:0000313" key="10">
    <source>
        <dbReference type="EMBL" id="HEB48544.1"/>
    </source>
</evidence>
<feature type="binding site" evidence="8">
    <location>
        <position position="69"/>
    </location>
    <ligand>
        <name>Zn(2+)</name>
        <dbReference type="ChEBI" id="CHEBI:29105"/>
        <label>2</label>
        <note>catalytic</note>
    </ligand>
</feature>
<feature type="domain" description="Metallo-beta-lactamase" evidence="9">
    <location>
        <begin position="26"/>
        <end position="138"/>
    </location>
</feature>
<feature type="active site" description="Proton acceptor" evidence="8">
    <location>
        <position position="69"/>
    </location>
</feature>
<feature type="binding site" evidence="8">
    <location>
        <position position="70"/>
    </location>
    <ligand>
        <name>Zn(2+)</name>
        <dbReference type="ChEBI" id="CHEBI:29105"/>
        <label>2</label>
        <note>catalytic</note>
    </ligand>
</feature>
<comment type="similarity">
    <text evidence="8">Belongs to the RNase Z family.</text>
</comment>
<comment type="subunit">
    <text evidence="1 8">Homodimer.</text>
</comment>
<evidence type="ECO:0000256" key="3">
    <source>
        <dbReference type="ARBA" id="ARBA00022722"/>
    </source>
</evidence>
<keyword evidence="4 8" id="KW-0479">Metal-binding</keyword>
<dbReference type="PANTHER" id="PTHR46018:SF2">
    <property type="entry name" value="ZINC PHOSPHODIESTERASE ELAC PROTEIN 1"/>
    <property type="match status" value="1"/>
</dbReference>
<comment type="cofactor">
    <cofactor evidence="8">
        <name>Zn(2+)</name>
        <dbReference type="ChEBI" id="CHEBI:29105"/>
    </cofactor>
    <text evidence="8">Binds 2 Zn(2+) ions.</text>
</comment>
<dbReference type="InterPro" id="IPR013471">
    <property type="entry name" value="RNase_Z/BN"/>
</dbReference>
<comment type="function">
    <text evidence="8">Zinc phosphodiesterase, which displays some tRNA 3'-processing endonuclease activity. Probably involved in tRNA maturation, by removing a 3'-trailer from precursor tRNA.</text>
</comment>
<protein>
    <recommendedName>
        <fullName evidence="8">Ribonuclease Z</fullName>
        <shortName evidence="8">RNase Z</shortName>
        <ecNumber evidence="8">3.1.26.11</ecNumber>
    </recommendedName>
    <alternativeName>
        <fullName evidence="8">tRNA 3 endonuclease</fullName>
    </alternativeName>
    <alternativeName>
        <fullName evidence="8">tRNase Z</fullName>
    </alternativeName>
</protein>
<dbReference type="AlphaFoldDB" id="A0A7C1T6R4"/>
<dbReference type="GO" id="GO:0008270">
    <property type="term" value="F:zinc ion binding"/>
    <property type="evidence" value="ECO:0007669"/>
    <property type="project" value="UniProtKB-UniRule"/>
</dbReference>
<feature type="binding site" evidence="8">
    <location>
        <position position="142"/>
    </location>
    <ligand>
        <name>Zn(2+)</name>
        <dbReference type="ChEBI" id="CHEBI:29105"/>
        <label>1</label>
        <note>catalytic</note>
    </ligand>
</feature>
<feature type="binding site" evidence="8">
    <location>
        <position position="65"/>
    </location>
    <ligand>
        <name>Zn(2+)</name>
        <dbReference type="ChEBI" id="CHEBI:29105"/>
        <label>1</label>
        <note>catalytic</note>
    </ligand>
</feature>
<feature type="binding site" evidence="8">
    <location>
        <position position="267"/>
    </location>
    <ligand>
        <name>Zn(2+)</name>
        <dbReference type="ChEBI" id="CHEBI:29105"/>
        <label>2</label>
        <note>catalytic</note>
    </ligand>
</feature>
<evidence type="ECO:0000256" key="7">
    <source>
        <dbReference type="ARBA" id="ARBA00022833"/>
    </source>
</evidence>
<dbReference type="InterPro" id="IPR036866">
    <property type="entry name" value="RibonucZ/Hydroxyglut_hydro"/>
</dbReference>
<organism evidence="10">
    <name type="scientific">Thermofilum pendens</name>
    <dbReference type="NCBI Taxonomy" id="2269"/>
    <lineage>
        <taxon>Archaea</taxon>
        <taxon>Thermoproteota</taxon>
        <taxon>Thermoprotei</taxon>
        <taxon>Thermofilales</taxon>
        <taxon>Thermofilaceae</taxon>
        <taxon>Thermofilum</taxon>
    </lineage>
</organism>
<dbReference type="EMBL" id="DRZM01000098">
    <property type="protein sequence ID" value="HHP04768.1"/>
    <property type="molecule type" value="Genomic_DNA"/>
</dbReference>
<dbReference type="CDD" id="cd07717">
    <property type="entry name" value="RNaseZ_ZiPD-like_MBL-fold"/>
    <property type="match status" value="1"/>
</dbReference>
<feature type="binding site" evidence="8">
    <location>
        <position position="210"/>
    </location>
    <ligand>
        <name>Zn(2+)</name>
        <dbReference type="ChEBI" id="CHEBI:29105"/>
        <label>2</label>
        <note>catalytic</note>
    </ligand>
</feature>
<dbReference type="InterPro" id="IPR001279">
    <property type="entry name" value="Metallo-B-lactamas"/>
</dbReference>
<dbReference type="GO" id="GO:0042781">
    <property type="term" value="F:3'-tRNA processing endoribonuclease activity"/>
    <property type="evidence" value="ECO:0007669"/>
    <property type="project" value="UniProtKB-UniRule"/>
</dbReference>
<comment type="catalytic activity">
    <reaction evidence="8">
        <text>Endonucleolytic cleavage of RNA, removing extra 3' nucleotides from tRNA precursor, generating 3' termini of tRNAs. A 3'-hydroxy group is left at the tRNA terminus and a 5'-phosphoryl group is left at the trailer molecule.</text>
        <dbReference type="EC" id="3.1.26.11"/>
    </reaction>
</comment>
<feature type="binding site" evidence="8">
    <location>
        <position position="67"/>
    </location>
    <ligand>
        <name>Zn(2+)</name>
        <dbReference type="ChEBI" id="CHEBI:29105"/>
        <label>1</label>
        <note>catalytic</note>
    </ligand>
</feature>
<evidence type="ECO:0000256" key="6">
    <source>
        <dbReference type="ARBA" id="ARBA00022801"/>
    </source>
</evidence>
<comment type="caution">
    <text evidence="10">The sequence shown here is derived from an EMBL/GenBank/DDBJ whole genome shotgun (WGS) entry which is preliminary data.</text>
</comment>
<dbReference type="EC" id="3.1.26.11" evidence="8"/>
<accession>A0A7C1T6R4</accession>
<dbReference type="Gene3D" id="3.60.15.10">
    <property type="entry name" value="Ribonuclease Z/Hydroxyacylglutathione hydrolase-like"/>
    <property type="match status" value="1"/>
</dbReference>
<keyword evidence="3 8" id="KW-0540">Nuclease</keyword>
<evidence type="ECO:0000256" key="8">
    <source>
        <dbReference type="HAMAP-Rule" id="MF_01818"/>
    </source>
</evidence>
<evidence type="ECO:0000256" key="4">
    <source>
        <dbReference type="ARBA" id="ARBA00022723"/>
    </source>
</evidence>
<gene>
    <name evidence="8" type="primary">rnz</name>
    <name evidence="11" type="ORF">ENM88_03345</name>
    <name evidence="10" type="ORF">ENP77_01960</name>
</gene>
<dbReference type="PANTHER" id="PTHR46018">
    <property type="entry name" value="ZINC PHOSPHODIESTERASE ELAC PROTEIN 1"/>
    <property type="match status" value="1"/>
</dbReference>
<dbReference type="Pfam" id="PF00753">
    <property type="entry name" value="Lactamase_B"/>
    <property type="match status" value="1"/>
</dbReference>
<evidence type="ECO:0000313" key="11">
    <source>
        <dbReference type="EMBL" id="HHP04768.1"/>
    </source>
</evidence>